<evidence type="ECO:0000256" key="1">
    <source>
        <dbReference type="ARBA" id="ARBA00004370"/>
    </source>
</evidence>
<dbReference type="Pfam" id="PF22705">
    <property type="entry name" value="C2-set_3"/>
    <property type="match status" value="1"/>
</dbReference>
<proteinExistence type="predicted"/>
<dbReference type="InterPro" id="IPR050504">
    <property type="entry name" value="IgSF_BTN/MOG"/>
</dbReference>
<dbReference type="PANTHER" id="PTHR24100">
    <property type="entry name" value="BUTYROPHILIN"/>
    <property type="match status" value="1"/>
</dbReference>
<protein>
    <recommendedName>
        <fullName evidence="5">Ig-like domain-containing protein</fullName>
    </recommendedName>
</protein>
<feature type="domain" description="Ig-like" evidence="5">
    <location>
        <begin position="13"/>
        <end position="125"/>
    </location>
</feature>
<dbReference type="GO" id="GO:0009897">
    <property type="term" value="C:external side of plasma membrane"/>
    <property type="evidence" value="ECO:0007669"/>
    <property type="project" value="TreeGrafter"/>
</dbReference>
<evidence type="ECO:0000259" key="5">
    <source>
        <dbReference type="PROSITE" id="PS50835"/>
    </source>
</evidence>
<name>A0A3B3QJT8_9TELE</name>
<dbReference type="FunFam" id="2.60.40.10:FF:000208">
    <property type="entry name" value="Butyrophilin subfamily 1 member A1"/>
    <property type="match status" value="1"/>
</dbReference>
<dbReference type="GO" id="GO:0050852">
    <property type="term" value="P:T cell receptor signaling pathway"/>
    <property type="evidence" value="ECO:0007669"/>
    <property type="project" value="TreeGrafter"/>
</dbReference>
<dbReference type="AlphaFoldDB" id="A0A3B3QJT8"/>
<dbReference type="SUPFAM" id="SSF48726">
    <property type="entry name" value="Immunoglobulin"/>
    <property type="match status" value="1"/>
</dbReference>
<organism evidence="6 7">
    <name type="scientific">Paramormyrops kingsleyae</name>
    <dbReference type="NCBI Taxonomy" id="1676925"/>
    <lineage>
        <taxon>Eukaryota</taxon>
        <taxon>Metazoa</taxon>
        <taxon>Chordata</taxon>
        <taxon>Craniata</taxon>
        <taxon>Vertebrata</taxon>
        <taxon>Euteleostomi</taxon>
        <taxon>Actinopterygii</taxon>
        <taxon>Neopterygii</taxon>
        <taxon>Teleostei</taxon>
        <taxon>Osteoglossocephala</taxon>
        <taxon>Osteoglossomorpha</taxon>
        <taxon>Osteoglossiformes</taxon>
        <taxon>Mormyridae</taxon>
        <taxon>Paramormyrops</taxon>
    </lineage>
</organism>
<dbReference type="InterPro" id="IPR013106">
    <property type="entry name" value="Ig_V-set"/>
</dbReference>
<dbReference type="Proteomes" id="UP000261540">
    <property type="component" value="Unplaced"/>
</dbReference>
<keyword evidence="7" id="KW-1185">Reference proteome</keyword>
<accession>A0A3B3QJT8</accession>
<evidence type="ECO:0000313" key="7">
    <source>
        <dbReference type="Proteomes" id="UP000261540"/>
    </source>
</evidence>
<comment type="subcellular location">
    <subcellularLocation>
        <location evidence="1">Membrane</location>
    </subcellularLocation>
</comment>
<keyword evidence="4" id="KW-0732">Signal</keyword>
<dbReference type="PANTHER" id="PTHR24100:SF130">
    <property type="entry name" value="BUTYROPHILIN-LIKE PROTEIN 9"/>
    <property type="match status" value="1"/>
</dbReference>
<evidence type="ECO:0000313" key="6">
    <source>
        <dbReference type="Ensembl" id="ENSPKIP00000007022.1"/>
    </source>
</evidence>
<feature type="chain" id="PRO_5017310504" description="Ig-like domain-containing protein" evidence="4">
    <location>
        <begin position="21"/>
        <end position="312"/>
    </location>
</feature>
<dbReference type="InterPro" id="IPR053896">
    <property type="entry name" value="BTN3A2-like_Ig-C"/>
</dbReference>
<keyword evidence="3" id="KW-0393">Immunoglobulin domain</keyword>
<dbReference type="Pfam" id="PF07686">
    <property type="entry name" value="V-set"/>
    <property type="match status" value="1"/>
</dbReference>
<evidence type="ECO:0000256" key="3">
    <source>
        <dbReference type="ARBA" id="ARBA00023319"/>
    </source>
</evidence>
<sequence>MKCVTVVLLFFSEKFELLLGPSDPVVVVAGDDVVLPCFLKPSISAVDMEVRWFRKDFTEYVYLYQNAQTITTNQIPSYKERAALFPEELTKGNVSLKLTGVKSSDGGRYKCFVQSTESHDDWSIDVIIMGTKSLISIERYRDRGISFKYELKTWYPDAEVTWLDSEGQNLTAEYSETHRSTDGSLSLRGRVIVQERHRNRFTSRVLQKQLGLLREEVVEIPAQLLEMDAHLLEMDGRFCMCLCICMCLYICGYFSTGFTIIASCQRRRVGYRLQGHAPTNTAGVCRNLVLLIYCQLSFQQHETSNMESELFF</sequence>
<dbReference type="InterPro" id="IPR003599">
    <property type="entry name" value="Ig_sub"/>
</dbReference>
<evidence type="ECO:0000256" key="2">
    <source>
        <dbReference type="ARBA" id="ARBA00023136"/>
    </source>
</evidence>
<evidence type="ECO:0000256" key="4">
    <source>
        <dbReference type="SAM" id="SignalP"/>
    </source>
</evidence>
<keyword evidence="2" id="KW-0472">Membrane</keyword>
<feature type="signal peptide" evidence="4">
    <location>
        <begin position="1"/>
        <end position="20"/>
    </location>
</feature>
<dbReference type="PROSITE" id="PS50835">
    <property type="entry name" value="IG_LIKE"/>
    <property type="match status" value="1"/>
</dbReference>
<reference evidence="6" key="2">
    <citation type="submission" date="2025-09" db="UniProtKB">
        <authorList>
            <consortium name="Ensembl"/>
        </authorList>
    </citation>
    <scope>IDENTIFICATION</scope>
</reference>
<reference evidence="6" key="1">
    <citation type="submission" date="2025-08" db="UniProtKB">
        <authorList>
            <consortium name="Ensembl"/>
        </authorList>
    </citation>
    <scope>IDENTIFICATION</scope>
</reference>
<dbReference type="InterPro" id="IPR007110">
    <property type="entry name" value="Ig-like_dom"/>
</dbReference>
<dbReference type="GeneTree" id="ENSGT01050000244843"/>
<dbReference type="Gene3D" id="2.60.40.10">
    <property type="entry name" value="Immunoglobulins"/>
    <property type="match status" value="2"/>
</dbReference>
<dbReference type="InterPro" id="IPR013783">
    <property type="entry name" value="Ig-like_fold"/>
</dbReference>
<dbReference type="GO" id="GO:0005102">
    <property type="term" value="F:signaling receptor binding"/>
    <property type="evidence" value="ECO:0007669"/>
    <property type="project" value="TreeGrafter"/>
</dbReference>
<dbReference type="SMART" id="SM00409">
    <property type="entry name" value="IG"/>
    <property type="match status" value="1"/>
</dbReference>
<dbReference type="Ensembl" id="ENSPKIT00000031064.1">
    <property type="protein sequence ID" value="ENSPKIP00000007022.1"/>
    <property type="gene ID" value="ENSPKIG00000023078.1"/>
</dbReference>
<dbReference type="InterPro" id="IPR036179">
    <property type="entry name" value="Ig-like_dom_sf"/>
</dbReference>
<dbReference type="GO" id="GO:0001817">
    <property type="term" value="P:regulation of cytokine production"/>
    <property type="evidence" value="ECO:0007669"/>
    <property type="project" value="TreeGrafter"/>
</dbReference>